<dbReference type="GO" id="GO:0005886">
    <property type="term" value="C:plasma membrane"/>
    <property type="evidence" value="ECO:0007669"/>
    <property type="project" value="UniProtKB-SubCell"/>
</dbReference>
<evidence type="ECO:0000256" key="5">
    <source>
        <dbReference type="ARBA" id="ARBA00023136"/>
    </source>
</evidence>
<evidence type="ECO:0000313" key="9">
    <source>
        <dbReference type="EMBL" id="SUS05080.1"/>
    </source>
</evidence>
<dbReference type="NCBIfam" id="NF010802">
    <property type="entry name" value="PRK14206.1"/>
    <property type="match status" value="1"/>
</dbReference>
<feature type="transmembrane region" description="Helical" evidence="8">
    <location>
        <begin position="115"/>
        <end position="136"/>
    </location>
</feature>
<evidence type="ECO:0000256" key="6">
    <source>
        <dbReference type="ARBA" id="ARBA00035120"/>
    </source>
</evidence>
<proteinExistence type="inferred from homology"/>
<sequence>MPWPLAKITAVMDLHSLVIPFWVAIGAALGGVARYGVSGLIARGFGETFPWGTLVVNVVGSFLIGLIAVVTGPDSRLLVGTAARQFMMVGVLGGFTTFSSFSLQTLTLIQDGEWLYAAGNVLSSVLLCLIAVWLGAVAGNAING</sequence>
<dbReference type="NCBIfam" id="TIGR00494">
    <property type="entry name" value="crcB"/>
    <property type="match status" value="1"/>
</dbReference>
<evidence type="ECO:0000256" key="2">
    <source>
        <dbReference type="ARBA" id="ARBA00022475"/>
    </source>
</evidence>
<keyword evidence="2" id="KW-1003">Cell membrane</keyword>
<keyword evidence="5 8" id="KW-0472">Membrane</keyword>
<comment type="similarity">
    <text evidence="6">Belongs to the fluoride channel Fluc/FEX (TC 1.A.43) family.</text>
</comment>
<evidence type="ECO:0000256" key="7">
    <source>
        <dbReference type="ARBA" id="ARBA00035585"/>
    </source>
</evidence>
<evidence type="ECO:0000256" key="8">
    <source>
        <dbReference type="SAM" id="Phobius"/>
    </source>
</evidence>
<name>A0A380TC52_9ZZZZ</name>
<dbReference type="PANTHER" id="PTHR28259:SF1">
    <property type="entry name" value="FLUORIDE EXPORT PROTEIN 1-RELATED"/>
    <property type="match status" value="1"/>
</dbReference>
<feature type="transmembrane region" description="Helical" evidence="8">
    <location>
        <begin position="49"/>
        <end position="70"/>
    </location>
</feature>
<reference evidence="9" key="1">
    <citation type="submission" date="2018-07" db="EMBL/GenBank/DDBJ databases">
        <authorList>
            <person name="Quirk P.G."/>
            <person name="Krulwich T.A."/>
        </authorList>
    </citation>
    <scope>NUCLEOTIDE SEQUENCE</scope>
</reference>
<dbReference type="EMBL" id="UIDG01000079">
    <property type="protein sequence ID" value="SUS05080.1"/>
    <property type="molecule type" value="Genomic_DNA"/>
</dbReference>
<organism evidence="9">
    <name type="scientific">metagenome</name>
    <dbReference type="NCBI Taxonomy" id="256318"/>
    <lineage>
        <taxon>unclassified sequences</taxon>
        <taxon>metagenomes</taxon>
    </lineage>
</organism>
<evidence type="ECO:0000256" key="1">
    <source>
        <dbReference type="ARBA" id="ARBA00004651"/>
    </source>
</evidence>
<dbReference type="AlphaFoldDB" id="A0A380TC52"/>
<dbReference type="GO" id="GO:1903425">
    <property type="term" value="F:fluoride transmembrane transporter activity"/>
    <property type="evidence" value="ECO:0007669"/>
    <property type="project" value="TreeGrafter"/>
</dbReference>
<feature type="transmembrane region" description="Helical" evidence="8">
    <location>
        <begin position="82"/>
        <end position="103"/>
    </location>
</feature>
<feature type="transmembrane region" description="Helical" evidence="8">
    <location>
        <begin position="17"/>
        <end position="37"/>
    </location>
</feature>
<dbReference type="InterPro" id="IPR003691">
    <property type="entry name" value="FluC"/>
</dbReference>
<evidence type="ECO:0000256" key="4">
    <source>
        <dbReference type="ARBA" id="ARBA00022989"/>
    </source>
</evidence>
<keyword evidence="3 8" id="KW-0812">Transmembrane</keyword>
<gene>
    <name evidence="9" type="primary">crcB</name>
    <name evidence="9" type="ORF">DF3PB_170015</name>
</gene>
<dbReference type="HAMAP" id="MF_00454">
    <property type="entry name" value="FluC"/>
    <property type="match status" value="1"/>
</dbReference>
<accession>A0A380TC52</accession>
<keyword evidence="4 8" id="KW-1133">Transmembrane helix</keyword>
<comment type="catalytic activity">
    <reaction evidence="7">
        <text>fluoride(in) = fluoride(out)</text>
        <dbReference type="Rhea" id="RHEA:76159"/>
        <dbReference type="ChEBI" id="CHEBI:17051"/>
    </reaction>
    <physiologicalReaction direction="left-to-right" evidence="7">
        <dbReference type="Rhea" id="RHEA:76160"/>
    </physiologicalReaction>
</comment>
<comment type="subcellular location">
    <subcellularLocation>
        <location evidence="1">Cell membrane</location>
        <topology evidence="1">Multi-pass membrane protein</topology>
    </subcellularLocation>
</comment>
<protein>
    <submittedName>
        <fullName evidence="9">Putative fluoride ion transporter CrcB</fullName>
    </submittedName>
</protein>
<evidence type="ECO:0000256" key="3">
    <source>
        <dbReference type="ARBA" id="ARBA00022692"/>
    </source>
</evidence>
<dbReference type="Pfam" id="PF02537">
    <property type="entry name" value="CRCB"/>
    <property type="match status" value="1"/>
</dbReference>
<dbReference type="PANTHER" id="PTHR28259">
    <property type="entry name" value="FLUORIDE EXPORT PROTEIN 1-RELATED"/>
    <property type="match status" value="1"/>
</dbReference>